<dbReference type="SUPFAM" id="SSF50249">
    <property type="entry name" value="Nucleic acid-binding proteins"/>
    <property type="match status" value="3"/>
</dbReference>
<dbReference type="Gene3D" id="2.40.50.140">
    <property type="entry name" value="Nucleic acid-binding proteins"/>
    <property type="match status" value="3"/>
</dbReference>
<dbReference type="Proteomes" id="UP001152523">
    <property type="component" value="Unassembled WGS sequence"/>
</dbReference>
<name>A0AAV0DTL5_9ASTE</name>
<dbReference type="PANTHER" id="PTHR47165">
    <property type="entry name" value="OS03G0429900 PROTEIN"/>
    <property type="match status" value="1"/>
</dbReference>
<feature type="region of interest" description="Disordered" evidence="1">
    <location>
        <begin position="429"/>
        <end position="495"/>
    </location>
</feature>
<dbReference type="InterPro" id="IPR012340">
    <property type="entry name" value="NA-bd_OB-fold"/>
</dbReference>
<gene>
    <name evidence="2" type="ORF">CEPIT_LOCUS17339</name>
</gene>
<dbReference type="EMBL" id="CAMAPF010000132">
    <property type="protein sequence ID" value="CAH9105786.1"/>
    <property type="molecule type" value="Genomic_DNA"/>
</dbReference>
<accession>A0AAV0DTL5</accession>
<dbReference type="PANTHER" id="PTHR47165:SF4">
    <property type="entry name" value="OS03G0429900 PROTEIN"/>
    <property type="match status" value="1"/>
</dbReference>
<comment type="caution">
    <text evidence="2">The sequence shown here is derived from an EMBL/GenBank/DDBJ whole genome shotgun (WGS) entry which is preliminary data.</text>
</comment>
<dbReference type="AlphaFoldDB" id="A0AAV0DTL5"/>
<evidence type="ECO:0000256" key="1">
    <source>
        <dbReference type="SAM" id="MobiDB-lite"/>
    </source>
</evidence>
<keyword evidence="3" id="KW-1185">Reference proteome</keyword>
<organism evidence="2 3">
    <name type="scientific">Cuscuta epithymum</name>
    <dbReference type="NCBI Taxonomy" id="186058"/>
    <lineage>
        <taxon>Eukaryota</taxon>
        <taxon>Viridiplantae</taxon>
        <taxon>Streptophyta</taxon>
        <taxon>Embryophyta</taxon>
        <taxon>Tracheophyta</taxon>
        <taxon>Spermatophyta</taxon>
        <taxon>Magnoliopsida</taxon>
        <taxon>eudicotyledons</taxon>
        <taxon>Gunneridae</taxon>
        <taxon>Pentapetalae</taxon>
        <taxon>asterids</taxon>
        <taxon>lamiids</taxon>
        <taxon>Solanales</taxon>
        <taxon>Convolvulaceae</taxon>
        <taxon>Cuscuteae</taxon>
        <taxon>Cuscuta</taxon>
        <taxon>Cuscuta subgen. Cuscuta</taxon>
    </lineage>
</organism>
<evidence type="ECO:0000313" key="2">
    <source>
        <dbReference type="EMBL" id="CAH9105786.1"/>
    </source>
</evidence>
<reference evidence="2" key="1">
    <citation type="submission" date="2022-07" db="EMBL/GenBank/DDBJ databases">
        <authorList>
            <person name="Macas J."/>
            <person name="Novak P."/>
            <person name="Neumann P."/>
        </authorList>
    </citation>
    <scope>NUCLEOTIDE SEQUENCE</scope>
</reference>
<sequence length="495" mass="54864">MAAELPIVSIMPETRPWTCRVTVVEKQNVRTAKASPMKFMPMILMDAAGNRVQATAFQGDIEGINQRLALYSTYLVSNAYVKAITDMRFCVDREYPYVWSFTRRTLIQDVPAEEGRDFRQLAEADTTPFTEMYTAYLHEERINVLAAIVKKLPRTFVFSNGVQKPAWDVVLIDAQCIPVPFTVWEEFITRHGCEIEKYLQAGDFPLLLINRAAITLFQGLALSTRFDSHIELNPDGERALQLKKWVGENKEKINELLQARAYDDALTVIAKPFSQPLTALADLEGDLNETPIVWVSGKFRLSDTSEEGSYIGCDYCNRKVHGTEGVVFQCLFCGQKNGKTVKRFRLNAALDDGTNVIPVTLFTSEVLQLLKFVKVDPASDIDLESLAENLLSIAVVSGVKRSRPNDEGLLGNPYAIVCVAPFEKTTPGSPIDIPVPLPTEVAPSTPSKRKLSFGSLGELTATQSSSSSKQVLAKDSVPEETLASLPPKQCMPSNT</sequence>
<proteinExistence type="predicted"/>
<protein>
    <recommendedName>
        <fullName evidence="4">Replication factor A C-terminal domain-containing protein</fullName>
    </recommendedName>
</protein>
<evidence type="ECO:0008006" key="4">
    <source>
        <dbReference type="Google" id="ProtNLM"/>
    </source>
</evidence>
<evidence type="ECO:0000313" key="3">
    <source>
        <dbReference type="Proteomes" id="UP001152523"/>
    </source>
</evidence>
<feature type="compositionally biased region" description="Polar residues" evidence="1">
    <location>
        <begin position="460"/>
        <end position="470"/>
    </location>
</feature>